<dbReference type="PANTHER" id="PTHR46211:SF14">
    <property type="entry name" value="GLYCEROPHOSPHODIESTER PHOSPHODIESTERASE"/>
    <property type="match status" value="1"/>
</dbReference>
<dbReference type="AlphaFoldDB" id="A0A919JE35"/>
<dbReference type="Gene3D" id="3.20.20.190">
    <property type="entry name" value="Phosphatidylinositol (PI) phosphodiesterase"/>
    <property type="match status" value="1"/>
</dbReference>
<proteinExistence type="predicted"/>
<evidence type="ECO:0000259" key="1">
    <source>
        <dbReference type="PROSITE" id="PS51704"/>
    </source>
</evidence>
<keyword evidence="3" id="KW-1185">Reference proteome</keyword>
<dbReference type="InterPro" id="IPR017946">
    <property type="entry name" value="PLC-like_Pdiesterase_TIM-brl"/>
</dbReference>
<dbReference type="RefSeq" id="WP_203765600.1">
    <property type="nucleotide sequence ID" value="NZ_BAAAYJ010000022.1"/>
</dbReference>
<evidence type="ECO:0000313" key="2">
    <source>
        <dbReference type="EMBL" id="GIE47491.1"/>
    </source>
</evidence>
<dbReference type="GO" id="GO:0008081">
    <property type="term" value="F:phosphoric diester hydrolase activity"/>
    <property type="evidence" value="ECO:0007669"/>
    <property type="project" value="InterPro"/>
</dbReference>
<dbReference type="Pfam" id="PF03009">
    <property type="entry name" value="GDPD"/>
    <property type="match status" value="1"/>
</dbReference>
<evidence type="ECO:0000313" key="3">
    <source>
        <dbReference type="Proteomes" id="UP000647172"/>
    </source>
</evidence>
<dbReference type="InterPro" id="IPR030395">
    <property type="entry name" value="GP_PDE_dom"/>
</dbReference>
<dbReference type="Proteomes" id="UP000647172">
    <property type="component" value="Unassembled WGS sequence"/>
</dbReference>
<dbReference type="PROSITE" id="PS51704">
    <property type="entry name" value="GP_PDE"/>
    <property type="match status" value="1"/>
</dbReference>
<comment type="caution">
    <text evidence="2">The sequence shown here is derived from an EMBL/GenBank/DDBJ whole genome shotgun (WGS) entry which is preliminary data.</text>
</comment>
<organism evidence="2 3">
    <name type="scientific">Actinoplanes nipponensis</name>
    <dbReference type="NCBI Taxonomy" id="135950"/>
    <lineage>
        <taxon>Bacteria</taxon>
        <taxon>Bacillati</taxon>
        <taxon>Actinomycetota</taxon>
        <taxon>Actinomycetes</taxon>
        <taxon>Micromonosporales</taxon>
        <taxon>Micromonosporaceae</taxon>
        <taxon>Actinoplanes</taxon>
    </lineage>
</organism>
<dbReference type="PANTHER" id="PTHR46211">
    <property type="entry name" value="GLYCEROPHOSPHORYL DIESTER PHOSPHODIESTERASE"/>
    <property type="match status" value="1"/>
</dbReference>
<sequence length="249" mass="26404">MAALHRVAHRGYSAVAPENTLPALAAGVLAGATFIEFDVRTTADGVPVVIHDRTVDRTTDGAGHVAELTLDEISGLDAGSWFSPAYAGLRVPLLREVIDLLRPYAQPRVELLLEIKPPATREQVKVIIAQVAEAGLLDRTVVQSFDPAVVRLAGEAAPEVRLGLLRHGFDDGQVEVARALRLRYVNPDLRAVLADPATVAALAAEGVGVMPWTPNDISLWAPLVEAGVAGLINDRTGELTGWSLARGLG</sequence>
<gene>
    <name evidence="2" type="ORF">Ani05nite_10250</name>
</gene>
<dbReference type="GO" id="GO:0006629">
    <property type="term" value="P:lipid metabolic process"/>
    <property type="evidence" value="ECO:0007669"/>
    <property type="project" value="InterPro"/>
</dbReference>
<protein>
    <recommendedName>
        <fullName evidence="1">GP-PDE domain-containing protein</fullName>
    </recommendedName>
</protein>
<reference evidence="2" key="1">
    <citation type="submission" date="2021-01" db="EMBL/GenBank/DDBJ databases">
        <title>Whole genome shotgun sequence of Actinoplanes nipponensis NBRC 14063.</title>
        <authorList>
            <person name="Komaki H."/>
            <person name="Tamura T."/>
        </authorList>
    </citation>
    <scope>NUCLEOTIDE SEQUENCE</scope>
    <source>
        <strain evidence="2">NBRC 14063</strain>
    </source>
</reference>
<dbReference type="EMBL" id="BOMQ01000013">
    <property type="protein sequence ID" value="GIE47491.1"/>
    <property type="molecule type" value="Genomic_DNA"/>
</dbReference>
<dbReference type="SUPFAM" id="SSF51695">
    <property type="entry name" value="PLC-like phosphodiesterases"/>
    <property type="match status" value="1"/>
</dbReference>
<feature type="domain" description="GP-PDE" evidence="1">
    <location>
        <begin position="4"/>
        <end position="243"/>
    </location>
</feature>
<accession>A0A919JE35</accession>
<name>A0A919JE35_9ACTN</name>